<feature type="transmembrane region" description="Helical" evidence="1">
    <location>
        <begin position="40"/>
        <end position="73"/>
    </location>
</feature>
<accession>L7LZ17</accession>
<keyword evidence="1" id="KW-0812">Transmembrane</keyword>
<organism evidence="2">
    <name type="scientific">Rhipicephalus pulchellus</name>
    <name type="common">Yellow backed tick</name>
    <name type="synonym">Dermacentor pulchellus</name>
    <dbReference type="NCBI Taxonomy" id="72859"/>
    <lineage>
        <taxon>Eukaryota</taxon>
        <taxon>Metazoa</taxon>
        <taxon>Ecdysozoa</taxon>
        <taxon>Arthropoda</taxon>
        <taxon>Chelicerata</taxon>
        <taxon>Arachnida</taxon>
        <taxon>Acari</taxon>
        <taxon>Parasitiformes</taxon>
        <taxon>Ixodida</taxon>
        <taxon>Ixodoidea</taxon>
        <taxon>Ixodidae</taxon>
        <taxon>Rhipicephalinae</taxon>
        <taxon>Rhipicephalus</taxon>
        <taxon>Rhipicephalus</taxon>
    </lineage>
</organism>
<reference evidence="2" key="2">
    <citation type="journal article" date="2015" name="J. Proteomics">
        <title>Sexual differences in the sialomes of the zebra tick, Rhipicephalus pulchellus.</title>
        <authorList>
            <person name="Tan A.W."/>
            <person name="Francischetti I.M."/>
            <person name="Slovak M."/>
            <person name="Kini R.M."/>
            <person name="Ribeiro J.M."/>
        </authorList>
    </citation>
    <scope>NUCLEOTIDE SEQUENCE</scope>
    <source>
        <tissue evidence="2">Salivary gland</tissue>
    </source>
</reference>
<dbReference type="EMBL" id="GACK01008955">
    <property type="protein sequence ID" value="JAA56079.1"/>
    <property type="molecule type" value="mRNA"/>
</dbReference>
<dbReference type="AlphaFoldDB" id="L7LZ17"/>
<keyword evidence="1" id="KW-1133">Transmembrane helix</keyword>
<sequence>MVRNLKEVAFLVVFFFLSISLCLLYLFFCMFLSISFSYLLFIFLFLSAPLCFSISFSCLFLYLSLSFYMFLCLSISFSSLRFRLTIAPAVHCSGACQTTIAHTHLRSFLATPHKLRQATTASLLKRSHLK</sequence>
<reference evidence="2" key="1">
    <citation type="submission" date="2012-11" db="EMBL/GenBank/DDBJ databases">
        <authorList>
            <person name="Lucero-Rivera Y.E."/>
            <person name="Tovar-Ramirez D."/>
        </authorList>
    </citation>
    <scope>NUCLEOTIDE SEQUENCE</scope>
    <source>
        <tissue evidence="2">Salivary gland</tissue>
    </source>
</reference>
<feature type="transmembrane region" description="Helical" evidence="1">
    <location>
        <begin position="12"/>
        <end position="34"/>
    </location>
</feature>
<name>L7LZ17_RHIPC</name>
<keyword evidence="1" id="KW-0472">Membrane</keyword>
<proteinExistence type="evidence at transcript level"/>
<protein>
    <submittedName>
        <fullName evidence="2">Uncharacterized protein</fullName>
    </submittedName>
</protein>
<evidence type="ECO:0000256" key="1">
    <source>
        <dbReference type="SAM" id="Phobius"/>
    </source>
</evidence>
<evidence type="ECO:0000313" key="2">
    <source>
        <dbReference type="EMBL" id="JAA56079.1"/>
    </source>
</evidence>